<dbReference type="Proteomes" id="UP001152885">
    <property type="component" value="Unassembled WGS sequence"/>
</dbReference>
<gene>
    <name evidence="7" type="ORF">CANVERA_P4488</name>
</gene>
<keyword evidence="4" id="KW-0131">Cell cycle</keyword>
<dbReference type="InterPro" id="IPR039361">
    <property type="entry name" value="Cyclin"/>
</dbReference>
<accession>A0A9W4XBY8</accession>
<organism evidence="7 8">
    <name type="scientific">Candida verbasci</name>
    <dbReference type="NCBI Taxonomy" id="1227364"/>
    <lineage>
        <taxon>Eukaryota</taxon>
        <taxon>Fungi</taxon>
        <taxon>Dikarya</taxon>
        <taxon>Ascomycota</taxon>
        <taxon>Saccharomycotina</taxon>
        <taxon>Pichiomycetes</taxon>
        <taxon>Debaryomycetaceae</taxon>
        <taxon>Candida/Lodderomyces clade</taxon>
        <taxon>Candida</taxon>
    </lineage>
</organism>
<dbReference type="AlphaFoldDB" id="A0A9W4XBY8"/>
<dbReference type="FunFam" id="1.10.472.10:FF:000080">
    <property type="entry name" value="G1/S-specific cyclin"/>
    <property type="match status" value="1"/>
</dbReference>
<dbReference type="OrthoDB" id="5590282at2759"/>
<proteinExistence type="inferred from homology"/>
<dbReference type="InterPro" id="IPR036915">
    <property type="entry name" value="Cyclin-like_sf"/>
</dbReference>
<keyword evidence="8" id="KW-1185">Reference proteome</keyword>
<dbReference type="PANTHER" id="PTHR10177">
    <property type="entry name" value="CYCLINS"/>
    <property type="match status" value="1"/>
</dbReference>
<evidence type="ECO:0000259" key="6">
    <source>
        <dbReference type="SMART" id="SM00385"/>
    </source>
</evidence>
<dbReference type="InterPro" id="IPR006671">
    <property type="entry name" value="Cyclin_N"/>
</dbReference>
<evidence type="ECO:0000256" key="2">
    <source>
        <dbReference type="ARBA" id="ARBA00022618"/>
    </source>
</evidence>
<feature type="domain" description="Cyclin-like" evidence="6">
    <location>
        <begin position="79"/>
        <end position="165"/>
    </location>
</feature>
<dbReference type="Gene3D" id="1.10.472.10">
    <property type="entry name" value="Cyclin-like"/>
    <property type="match status" value="2"/>
</dbReference>
<dbReference type="PROSITE" id="PS00292">
    <property type="entry name" value="CYCLINS"/>
    <property type="match status" value="1"/>
</dbReference>
<dbReference type="GO" id="GO:0051726">
    <property type="term" value="P:regulation of cell cycle"/>
    <property type="evidence" value="ECO:0007669"/>
    <property type="project" value="UniProtKB-ARBA"/>
</dbReference>
<comment type="caution">
    <text evidence="7">The sequence shown here is derived from an EMBL/GenBank/DDBJ whole genome shotgun (WGS) entry which is preliminary data.</text>
</comment>
<name>A0A9W4XBY8_9ASCO</name>
<keyword evidence="3 5" id="KW-0195">Cyclin</keyword>
<dbReference type="InterPro" id="IPR048258">
    <property type="entry name" value="Cyclins_cyclin-box"/>
</dbReference>
<dbReference type="GO" id="GO:0030447">
    <property type="term" value="P:filamentous growth"/>
    <property type="evidence" value="ECO:0007669"/>
    <property type="project" value="UniProtKB-ARBA"/>
</dbReference>
<keyword evidence="2" id="KW-0132">Cell division</keyword>
<dbReference type="Pfam" id="PF00134">
    <property type="entry name" value="Cyclin_N"/>
    <property type="match status" value="1"/>
</dbReference>
<dbReference type="GO" id="GO:0016538">
    <property type="term" value="F:cyclin-dependent protein serine/threonine kinase regulator activity"/>
    <property type="evidence" value="ECO:0007669"/>
    <property type="project" value="UniProtKB-ARBA"/>
</dbReference>
<dbReference type="InterPro" id="IPR013763">
    <property type="entry name" value="Cyclin-like_dom"/>
</dbReference>
<dbReference type="CDD" id="cd20559">
    <property type="entry name" value="CYCLIN_ScCLN_like"/>
    <property type="match status" value="1"/>
</dbReference>
<dbReference type="SMART" id="SM00385">
    <property type="entry name" value="CYCLIN"/>
    <property type="match status" value="1"/>
</dbReference>
<evidence type="ECO:0000256" key="5">
    <source>
        <dbReference type="RuleBase" id="RU000383"/>
    </source>
</evidence>
<protein>
    <recommendedName>
        <fullName evidence="6">Cyclin-like domain-containing protein</fullName>
    </recommendedName>
</protein>
<sequence>MLVKTPDPFVSIREYQSSLKASNLNLQQMEFKNHATTINSYSFEILYHQLYVESKALPNLSLIQQQPEIKMSMRPMLLDFLMEVITILNLSRSTFPLTVNLIDRYCSTRIVKKQHYQLLGLTSLWIAAKNLDQKCKIPTLQDLKKICLDSYYKDLFIEMEKHILKSLEWNVNSPTVDFFIDIYMNYLSSFELITKNYQRIKLFSNYIVELFQFYPNVYFDYTSSQIALISILSTILILKIPINILNLLSYMNELIKSKQFQSNIIEEFQIDEILNISTFQNLLNKSFFKNLLKMIESPPKSLEIKYFSNSSKFNKLMKQLVILATESLLILQEPIKEQVITRTTSTTTTTPKYKMVGIPLTPISNSTSPKREINSNMIAKGDVGVGVGVGAGLVTPESRTSPGNPVGVGRKRSFECIEEIEICQSLINQQNNVGINGDFELKRSKSTTNTSSTNNMFYIPY</sequence>
<evidence type="ECO:0000313" key="7">
    <source>
        <dbReference type="EMBL" id="CAI5759976.1"/>
    </source>
</evidence>
<evidence type="ECO:0000256" key="4">
    <source>
        <dbReference type="ARBA" id="ARBA00023306"/>
    </source>
</evidence>
<reference evidence="7" key="1">
    <citation type="submission" date="2022-12" db="EMBL/GenBank/DDBJ databases">
        <authorList>
            <person name="Brejova B."/>
        </authorList>
    </citation>
    <scope>NUCLEOTIDE SEQUENCE</scope>
</reference>
<dbReference type="SUPFAM" id="SSF47954">
    <property type="entry name" value="Cyclin-like"/>
    <property type="match status" value="1"/>
</dbReference>
<comment type="similarity">
    <text evidence="1 5">Belongs to the cyclin family.</text>
</comment>
<evidence type="ECO:0000256" key="3">
    <source>
        <dbReference type="ARBA" id="ARBA00023127"/>
    </source>
</evidence>
<evidence type="ECO:0000256" key="1">
    <source>
        <dbReference type="ARBA" id="ARBA00008742"/>
    </source>
</evidence>
<evidence type="ECO:0000313" key="8">
    <source>
        <dbReference type="Proteomes" id="UP001152885"/>
    </source>
</evidence>
<dbReference type="EMBL" id="CANTUO010000005">
    <property type="protein sequence ID" value="CAI5759976.1"/>
    <property type="molecule type" value="Genomic_DNA"/>
</dbReference>
<dbReference type="GO" id="GO:0051301">
    <property type="term" value="P:cell division"/>
    <property type="evidence" value="ECO:0007669"/>
    <property type="project" value="UniProtKB-KW"/>
</dbReference>